<dbReference type="OrthoDB" id="280492at2"/>
<reference evidence="5 6" key="2">
    <citation type="journal article" date="2011" name="Stand. Genomic Sci.">
        <title>Complete genome sequence of Isosphaera pallida type strain (IS1B).</title>
        <authorList>
            <consortium name="US DOE Joint Genome Institute (JGI-PGF)"/>
            <person name="Goker M."/>
            <person name="Cleland D."/>
            <person name="Saunders E."/>
            <person name="Lapidus A."/>
            <person name="Nolan M."/>
            <person name="Lucas S."/>
            <person name="Hammon N."/>
            <person name="Deshpande S."/>
            <person name="Cheng J.F."/>
            <person name="Tapia R."/>
            <person name="Han C."/>
            <person name="Goodwin L."/>
            <person name="Pitluck S."/>
            <person name="Liolios K."/>
            <person name="Pagani I."/>
            <person name="Ivanova N."/>
            <person name="Mavromatis K."/>
            <person name="Pati A."/>
            <person name="Chen A."/>
            <person name="Palaniappan K."/>
            <person name="Land M."/>
            <person name="Hauser L."/>
            <person name="Chang Y.J."/>
            <person name="Jeffries C.D."/>
            <person name="Detter J.C."/>
            <person name="Beck B."/>
            <person name="Woyke T."/>
            <person name="Bristow J."/>
            <person name="Eisen J.A."/>
            <person name="Markowitz V."/>
            <person name="Hugenholtz P."/>
            <person name="Kyrpides N.C."/>
            <person name="Klenk H.P."/>
        </authorList>
    </citation>
    <scope>NUCLEOTIDE SEQUENCE [LARGE SCALE GENOMIC DNA]</scope>
    <source>
        <strain evidence="6">ATCC 43644 / DSM 9630 / IS1B</strain>
    </source>
</reference>
<dbReference type="GO" id="GO:0000160">
    <property type="term" value="P:phosphorelay signal transduction system"/>
    <property type="evidence" value="ECO:0007669"/>
    <property type="project" value="InterPro"/>
</dbReference>
<dbReference type="PANTHER" id="PTHR44591">
    <property type="entry name" value="STRESS RESPONSE REGULATOR PROTEIN 1"/>
    <property type="match status" value="1"/>
</dbReference>
<dbReference type="AlphaFoldDB" id="E8QWF5"/>
<dbReference type="SUPFAM" id="SSF52172">
    <property type="entry name" value="CheY-like"/>
    <property type="match status" value="1"/>
</dbReference>
<dbReference type="HOGENOM" id="CLU_000445_69_8_0"/>
<organism evidence="5 6">
    <name type="scientific">Isosphaera pallida (strain ATCC 43644 / DSM 9630 / IS1B)</name>
    <dbReference type="NCBI Taxonomy" id="575540"/>
    <lineage>
        <taxon>Bacteria</taxon>
        <taxon>Pseudomonadati</taxon>
        <taxon>Planctomycetota</taxon>
        <taxon>Planctomycetia</taxon>
        <taxon>Isosphaerales</taxon>
        <taxon>Isosphaeraceae</taxon>
        <taxon>Isosphaera</taxon>
    </lineage>
</organism>
<dbReference type="eggNOG" id="COG2204">
    <property type="taxonomic scope" value="Bacteria"/>
</dbReference>
<dbReference type="InterPro" id="IPR050595">
    <property type="entry name" value="Bact_response_regulator"/>
</dbReference>
<feature type="domain" description="Response regulatory" evidence="4">
    <location>
        <begin position="8"/>
        <end position="122"/>
    </location>
</feature>
<dbReference type="STRING" id="575540.Isop_0245"/>
<dbReference type="CDD" id="cd00156">
    <property type="entry name" value="REC"/>
    <property type="match status" value="1"/>
</dbReference>
<evidence type="ECO:0000259" key="4">
    <source>
        <dbReference type="PROSITE" id="PS50110"/>
    </source>
</evidence>
<dbReference type="RefSeq" id="WP_013563131.1">
    <property type="nucleotide sequence ID" value="NC_014962.1"/>
</dbReference>
<evidence type="ECO:0000313" key="5">
    <source>
        <dbReference type="EMBL" id="ADV60842.1"/>
    </source>
</evidence>
<sequence>MIATCSHTLLITADDPDARELLREILEPIGFRTWLAESGEQAIDIIRSTDIHLCLMEFHLPRLSGLEAARISRDIKADLPTILLTGEPDATLLRRALEARIYCVLPTPPTRDLVVYHVHRALRKVPPPRWNPSALPPPTDPPVPGSVTIPNGWRQP</sequence>
<dbReference type="SMART" id="SM00448">
    <property type="entry name" value="REC"/>
    <property type="match status" value="1"/>
</dbReference>
<dbReference type="KEGG" id="ipa:Isop_0245"/>
<protein>
    <submittedName>
        <fullName evidence="5">Response regulator receiver protein</fullName>
    </submittedName>
</protein>
<name>E8QWF5_ISOPI</name>
<feature type="region of interest" description="Disordered" evidence="3">
    <location>
        <begin position="127"/>
        <end position="156"/>
    </location>
</feature>
<keyword evidence="6" id="KW-1185">Reference proteome</keyword>
<dbReference type="PANTHER" id="PTHR44591:SF3">
    <property type="entry name" value="RESPONSE REGULATORY DOMAIN-CONTAINING PROTEIN"/>
    <property type="match status" value="1"/>
</dbReference>
<comment type="caution">
    <text evidence="2">Lacks conserved residue(s) required for the propagation of feature annotation.</text>
</comment>
<reference key="1">
    <citation type="submission" date="2010-11" db="EMBL/GenBank/DDBJ databases">
        <title>The complete sequence of chromosome of Isophaera pallida ATCC 43644.</title>
        <authorList>
            <consortium name="US DOE Joint Genome Institute (JGI-PGF)"/>
            <person name="Lucas S."/>
            <person name="Copeland A."/>
            <person name="Lapidus A."/>
            <person name="Bruce D."/>
            <person name="Goodwin L."/>
            <person name="Pitluck S."/>
            <person name="Kyrpides N."/>
            <person name="Mavromatis K."/>
            <person name="Pagani I."/>
            <person name="Ivanova N."/>
            <person name="Saunders E."/>
            <person name="Brettin T."/>
            <person name="Detter J.C."/>
            <person name="Han C."/>
            <person name="Tapia R."/>
            <person name="Land M."/>
            <person name="Hauser L."/>
            <person name="Markowitz V."/>
            <person name="Cheng J.-F."/>
            <person name="Hugenholtz P."/>
            <person name="Woyke T."/>
            <person name="Wu D."/>
            <person name="Eisen J.A."/>
        </authorList>
    </citation>
    <scope>NUCLEOTIDE SEQUENCE</scope>
    <source>
        <strain>ATCC 43644</strain>
    </source>
</reference>
<accession>E8QWF5</accession>
<feature type="compositionally biased region" description="Pro residues" evidence="3">
    <location>
        <begin position="127"/>
        <end position="144"/>
    </location>
</feature>
<evidence type="ECO:0000256" key="2">
    <source>
        <dbReference type="PROSITE-ProRule" id="PRU00169"/>
    </source>
</evidence>
<gene>
    <name evidence="5" type="ordered locus">Isop_0245</name>
</gene>
<dbReference type="Pfam" id="PF00072">
    <property type="entry name" value="Response_reg"/>
    <property type="match status" value="1"/>
</dbReference>
<dbReference type="InterPro" id="IPR011006">
    <property type="entry name" value="CheY-like_superfamily"/>
</dbReference>
<evidence type="ECO:0000313" key="6">
    <source>
        <dbReference type="Proteomes" id="UP000008631"/>
    </source>
</evidence>
<dbReference type="Proteomes" id="UP000008631">
    <property type="component" value="Chromosome"/>
</dbReference>
<keyword evidence="1" id="KW-0597">Phosphoprotein</keyword>
<dbReference type="InParanoid" id="E8QWF5"/>
<proteinExistence type="predicted"/>
<dbReference type="EMBL" id="CP002353">
    <property type="protein sequence ID" value="ADV60842.1"/>
    <property type="molecule type" value="Genomic_DNA"/>
</dbReference>
<dbReference type="InterPro" id="IPR001789">
    <property type="entry name" value="Sig_transdc_resp-reg_receiver"/>
</dbReference>
<evidence type="ECO:0000256" key="3">
    <source>
        <dbReference type="SAM" id="MobiDB-lite"/>
    </source>
</evidence>
<dbReference type="Gene3D" id="3.40.50.2300">
    <property type="match status" value="1"/>
</dbReference>
<evidence type="ECO:0000256" key="1">
    <source>
        <dbReference type="ARBA" id="ARBA00022553"/>
    </source>
</evidence>
<dbReference type="PROSITE" id="PS50110">
    <property type="entry name" value="RESPONSE_REGULATORY"/>
    <property type="match status" value="1"/>
</dbReference>